<dbReference type="Proteomes" id="UP000639403">
    <property type="component" value="Unassembled WGS sequence"/>
</dbReference>
<evidence type="ECO:0000313" key="2">
    <source>
        <dbReference type="EMBL" id="KAF9820722.1"/>
    </source>
</evidence>
<protein>
    <submittedName>
        <fullName evidence="2">Uncharacterized protein</fullName>
    </submittedName>
</protein>
<dbReference type="EMBL" id="JADOXO010000008">
    <property type="protein sequence ID" value="KAF9820722.1"/>
    <property type="molecule type" value="Genomic_DNA"/>
</dbReference>
<feature type="chain" id="PRO_5034112866" evidence="1">
    <location>
        <begin position="29"/>
        <end position="152"/>
    </location>
</feature>
<reference evidence="2" key="1">
    <citation type="submission" date="2020-11" db="EMBL/GenBank/DDBJ databases">
        <authorList>
            <person name="Koelle M."/>
            <person name="Horta M.A.C."/>
            <person name="Nowrousian M."/>
            <person name="Ohm R.A."/>
            <person name="Benz P."/>
            <person name="Pilgard A."/>
        </authorList>
    </citation>
    <scope>NUCLEOTIDE SEQUENCE</scope>
    <source>
        <strain evidence="2">FPRL280</strain>
    </source>
</reference>
<comment type="caution">
    <text evidence="2">The sequence shown here is derived from an EMBL/GenBank/DDBJ whole genome shotgun (WGS) entry which is preliminary data.</text>
</comment>
<evidence type="ECO:0000313" key="3">
    <source>
        <dbReference type="Proteomes" id="UP000639403"/>
    </source>
</evidence>
<reference evidence="2" key="2">
    <citation type="journal article" name="Front. Microbiol.">
        <title>Degradative Capacity of Two Strains of Rhodonia placenta: From Phenotype to Genotype.</title>
        <authorList>
            <person name="Kolle M."/>
            <person name="Horta M.A.C."/>
            <person name="Nowrousian M."/>
            <person name="Ohm R.A."/>
            <person name="Benz J.P."/>
            <person name="Pilgard A."/>
        </authorList>
    </citation>
    <scope>NUCLEOTIDE SEQUENCE</scope>
    <source>
        <strain evidence="2">FPRL280</strain>
    </source>
</reference>
<accession>A0A8H7U6D0</accession>
<organism evidence="2 3">
    <name type="scientific">Rhodonia placenta</name>
    <dbReference type="NCBI Taxonomy" id="104341"/>
    <lineage>
        <taxon>Eukaryota</taxon>
        <taxon>Fungi</taxon>
        <taxon>Dikarya</taxon>
        <taxon>Basidiomycota</taxon>
        <taxon>Agaricomycotina</taxon>
        <taxon>Agaricomycetes</taxon>
        <taxon>Polyporales</taxon>
        <taxon>Adustoporiaceae</taxon>
        <taxon>Rhodonia</taxon>
    </lineage>
</organism>
<feature type="signal peptide" evidence="1">
    <location>
        <begin position="1"/>
        <end position="28"/>
    </location>
</feature>
<proteinExistence type="predicted"/>
<name>A0A8H7U6D0_9APHY</name>
<keyword evidence="1" id="KW-0732">Signal</keyword>
<sequence>MTFGSALGIRLRLEVIVLLYWATSHVGGLYTRNDVNEVRVFSDNAPFEREVFSPPVTSPDASTTWHIGSIEQVTWDTSSIPKAITNSKGKLVLGYVNNGIDEHLDLEHPLAAGFDITQGSVQVVVPNVEPANDYIVALFGDSGNRSPAFTIS</sequence>
<evidence type="ECO:0000256" key="1">
    <source>
        <dbReference type="SAM" id="SignalP"/>
    </source>
</evidence>
<dbReference type="AlphaFoldDB" id="A0A8H7U6D0"/>
<gene>
    <name evidence="2" type="ORF">IEO21_01165</name>
</gene>